<reference evidence="3 4" key="1">
    <citation type="submission" date="2016-03" db="EMBL/GenBank/DDBJ databases">
        <title>Comparative genomics of Pseudogymnoascus destructans, the fungus causing white-nose syndrome of bats.</title>
        <authorList>
            <person name="Palmer J.M."/>
            <person name="Drees K.P."/>
            <person name="Foster J.T."/>
            <person name="Lindner D.L."/>
        </authorList>
    </citation>
    <scope>NUCLEOTIDE SEQUENCE [LARGE SCALE GENOMIC DNA]</scope>
    <source>
        <strain evidence="3 4">UAMH 10579</strain>
    </source>
</reference>
<protein>
    <recommendedName>
        <fullName evidence="5">Ecp2 effector protein domain-containing protein</fullName>
    </recommendedName>
</protein>
<reference evidence="4" key="2">
    <citation type="journal article" date="2018" name="Nat. Commun.">
        <title>Extreme sensitivity to ultraviolet light in the fungal pathogen causing white-nose syndrome of bats.</title>
        <authorList>
            <person name="Palmer J.M."/>
            <person name="Drees K.P."/>
            <person name="Foster J.T."/>
            <person name="Lindner D.L."/>
        </authorList>
    </citation>
    <scope>NUCLEOTIDE SEQUENCE [LARGE SCALE GENOMIC DNA]</scope>
    <source>
        <strain evidence="4">UAMH 10579</strain>
    </source>
</reference>
<name>A0A1B8GRR3_9PEZI</name>
<gene>
    <name evidence="3" type="ORF">VE01_03460</name>
</gene>
<evidence type="ECO:0000256" key="2">
    <source>
        <dbReference type="SAM" id="SignalP"/>
    </source>
</evidence>
<feature type="region of interest" description="Disordered" evidence="1">
    <location>
        <begin position="182"/>
        <end position="202"/>
    </location>
</feature>
<dbReference type="EMBL" id="KV460216">
    <property type="protein sequence ID" value="OBT98517.1"/>
    <property type="molecule type" value="Genomic_DNA"/>
</dbReference>
<evidence type="ECO:0000256" key="1">
    <source>
        <dbReference type="SAM" id="MobiDB-lite"/>
    </source>
</evidence>
<accession>A0A1B8GRR3</accession>
<dbReference type="AlphaFoldDB" id="A0A1B8GRR3"/>
<evidence type="ECO:0000313" key="3">
    <source>
        <dbReference type="EMBL" id="OBT98517.1"/>
    </source>
</evidence>
<feature type="chain" id="PRO_5008608916" description="Ecp2 effector protein domain-containing protein" evidence="2">
    <location>
        <begin position="21"/>
        <end position="202"/>
    </location>
</feature>
<evidence type="ECO:0008006" key="5">
    <source>
        <dbReference type="Google" id="ProtNLM"/>
    </source>
</evidence>
<evidence type="ECO:0000313" key="4">
    <source>
        <dbReference type="Proteomes" id="UP000091956"/>
    </source>
</evidence>
<dbReference type="Proteomes" id="UP000091956">
    <property type="component" value="Unassembled WGS sequence"/>
</dbReference>
<organism evidence="3 4">
    <name type="scientific">Pseudogymnoascus verrucosus</name>
    <dbReference type="NCBI Taxonomy" id="342668"/>
    <lineage>
        <taxon>Eukaryota</taxon>
        <taxon>Fungi</taxon>
        <taxon>Dikarya</taxon>
        <taxon>Ascomycota</taxon>
        <taxon>Pezizomycotina</taxon>
        <taxon>Leotiomycetes</taxon>
        <taxon>Thelebolales</taxon>
        <taxon>Thelebolaceae</taxon>
        <taxon>Pseudogymnoascus</taxon>
    </lineage>
</organism>
<sequence length="202" mass="21910">MVALSIFLGTAAALATLAIATPTTTAPTTTEALEPHLDIIMVDSPPSDPTRFLPSVRSPLSKRQHEECWDNHITIRQKQEAYENDCEVLYASMERSHTTISFAPKQSKDFHTSHRICKLTVRNQQEDGCGVKTQSVNRATIGKALEDTLSSCSSLAQNSGWGYITGKPNLVYIVEPDQIAPPSYSPSCEDGGFPGSGSGGRR</sequence>
<dbReference type="RefSeq" id="XP_018132250.1">
    <property type="nucleotide sequence ID" value="XM_018272950.2"/>
</dbReference>
<keyword evidence="2" id="KW-0732">Signal</keyword>
<feature type="compositionally biased region" description="Gly residues" evidence="1">
    <location>
        <begin position="192"/>
        <end position="202"/>
    </location>
</feature>
<dbReference type="GeneID" id="28836846"/>
<feature type="signal peptide" evidence="2">
    <location>
        <begin position="1"/>
        <end position="20"/>
    </location>
</feature>
<keyword evidence="4" id="KW-1185">Reference proteome</keyword>
<proteinExistence type="predicted"/>